<dbReference type="SUPFAM" id="SSF53187">
    <property type="entry name" value="Zn-dependent exopeptidases"/>
    <property type="match status" value="1"/>
</dbReference>
<dbReference type="AlphaFoldDB" id="X0WKP5"/>
<evidence type="ECO:0000259" key="1">
    <source>
        <dbReference type="Pfam" id="PF04389"/>
    </source>
</evidence>
<dbReference type="Gene3D" id="3.40.630.10">
    <property type="entry name" value="Zn peptidases"/>
    <property type="match status" value="1"/>
</dbReference>
<proteinExistence type="predicted"/>
<gene>
    <name evidence="2" type="ORF">S01H1_53393</name>
</gene>
<reference evidence="2" key="1">
    <citation type="journal article" date="2014" name="Front. Microbiol.">
        <title>High frequency of phylogenetically diverse reductive dehalogenase-homologous genes in deep subseafloor sedimentary metagenomes.</title>
        <authorList>
            <person name="Kawai M."/>
            <person name="Futagami T."/>
            <person name="Toyoda A."/>
            <person name="Takaki Y."/>
            <person name="Nishi S."/>
            <person name="Hori S."/>
            <person name="Arai W."/>
            <person name="Tsubouchi T."/>
            <person name="Morono Y."/>
            <person name="Uchiyama I."/>
            <person name="Ito T."/>
            <person name="Fujiyama A."/>
            <person name="Inagaki F."/>
            <person name="Takami H."/>
        </authorList>
    </citation>
    <scope>NUCLEOTIDE SEQUENCE</scope>
    <source>
        <strain evidence="2">Expedition CK06-06</strain>
    </source>
</reference>
<feature type="non-terminal residue" evidence="2">
    <location>
        <position position="259"/>
    </location>
</feature>
<dbReference type="InterPro" id="IPR045175">
    <property type="entry name" value="M28_fam"/>
</dbReference>
<dbReference type="Pfam" id="PF04389">
    <property type="entry name" value="Peptidase_M28"/>
    <property type="match status" value="1"/>
</dbReference>
<protein>
    <recommendedName>
        <fullName evidence="1">Peptidase M28 domain-containing protein</fullName>
    </recommendedName>
</protein>
<dbReference type="EMBL" id="BARS01034575">
    <property type="protein sequence ID" value="GAG23807.1"/>
    <property type="molecule type" value="Genomic_DNA"/>
</dbReference>
<name>X0WKP5_9ZZZZ</name>
<feature type="domain" description="Peptidase M28" evidence="1">
    <location>
        <begin position="7"/>
        <end position="182"/>
    </location>
</feature>
<evidence type="ECO:0000313" key="2">
    <source>
        <dbReference type="EMBL" id="GAG23807.1"/>
    </source>
</evidence>
<sequence>RIGKENPSLTKFCIMGAHCDNTLDQGDCMGRIYGADDNGSGISAVLEACRVMQNYTFKNTVLFAGLNCEEKGLRGSRALAKYFSDNDFEVIGGIITYDMISHAKSGDNTVRFHYSTDVQGNDDFADLLVSASETYNTIGEVRLNGTTSVPSDVTCFWEKDIPGVCGIESSFFSGLHSLADSIGEGTNSFEYHAKVTRTGIATLATVAEPIEATQAKKEYFSGTENQKITISYNSNRQIIFYLKSNHKNGPISLRLYNVS</sequence>
<dbReference type="InterPro" id="IPR007484">
    <property type="entry name" value="Peptidase_M28"/>
</dbReference>
<accession>X0WKP5</accession>
<dbReference type="PANTHER" id="PTHR12147">
    <property type="entry name" value="METALLOPEPTIDASE M28 FAMILY MEMBER"/>
    <property type="match status" value="1"/>
</dbReference>
<comment type="caution">
    <text evidence="2">The sequence shown here is derived from an EMBL/GenBank/DDBJ whole genome shotgun (WGS) entry which is preliminary data.</text>
</comment>
<dbReference type="GO" id="GO:0008235">
    <property type="term" value="F:metalloexopeptidase activity"/>
    <property type="evidence" value="ECO:0007669"/>
    <property type="project" value="InterPro"/>
</dbReference>
<feature type="non-terminal residue" evidence="2">
    <location>
        <position position="1"/>
    </location>
</feature>
<organism evidence="2">
    <name type="scientific">marine sediment metagenome</name>
    <dbReference type="NCBI Taxonomy" id="412755"/>
    <lineage>
        <taxon>unclassified sequences</taxon>
        <taxon>metagenomes</taxon>
        <taxon>ecological metagenomes</taxon>
    </lineage>
</organism>
<dbReference type="GO" id="GO:0006508">
    <property type="term" value="P:proteolysis"/>
    <property type="evidence" value="ECO:0007669"/>
    <property type="project" value="InterPro"/>
</dbReference>
<dbReference type="PANTHER" id="PTHR12147:SF26">
    <property type="entry name" value="PEPTIDASE M28 DOMAIN-CONTAINING PROTEIN"/>
    <property type="match status" value="1"/>
</dbReference>